<keyword evidence="2" id="KW-0012">Acyltransferase</keyword>
<dbReference type="SUPFAM" id="SSF55729">
    <property type="entry name" value="Acyl-CoA N-acyltransferases (Nat)"/>
    <property type="match status" value="1"/>
</dbReference>
<evidence type="ECO:0000259" key="1">
    <source>
        <dbReference type="PROSITE" id="PS51186"/>
    </source>
</evidence>
<accession>A0ABW3UJX5</accession>
<gene>
    <name evidence="2" type="ORF">ACFQ4B_10460</name>
</gene>
<dbReference type="InterPro" id="IPR016181">
    <property type="entry name" value="Acyl_CoA_acyltransferase"/>
</dbReference>
<feature type="domain" description="N-acetyltransferase" evidence="1">
    <location>
        <begin position="6"/>
        <end position="145"/>
    </location>
</feature>
<dbReference type="GO" id="GO:0016746">
    <property type="term" value="F:acyltransferase activity"/>
    <property type="evidence" value="ECO:0007669"/>
    <property type="project" value="UniProtKB-KW"/>
</dbReference>
<sequence length="151" mass="17353">MRVGIVDNKTLKEKMEDLLYNEMWKPLGMGRETRQALSMEGDEVGFVCTEEEDVVGAMVLFMNGTTAEIRFAAVSSQHRKKGIGRRLWEGIAAYIKQQTSITTVELHSRSLSIDFWSSLGFREASPWLDHKLYESHGIRFKLMKYDFSVQP</sequence>
<name>A0ABW3UJX5_9BACL</name>
<reference evidence="3" key="1">
    <citation type="journal article" date="2019" name="Int. J. Syst. Evol. Microbiol.">
        <title>The Global Catalogue of Microorganisms (GCM) 10K type strain sequencing project: providing services to taxonomists for standard genome sequencing and annotation.</title>
        <authorList>
            <consortium name="The Broad Institute Genomics Platform"/>
            <consortium name="The Broad Institute Genome Sequencing Center for Infectious Disease"/>
            <person name="Wu L."/>
            <person name="Ma J."/>
        </authorList>
    </citation>
    <scope>NUCLEOTIDE SEQUENCE [LARGE SCALE GENOMIC DNA]</scope>
    <source>
        <strain evidence="3">CCUG 53270</strain>
    </source>
</reference>
<dbReference type="PROSITE" id="PS51186">
    <property type="entry name" value="GNAT"/>
    <property type="match status" value="1"/>
</dbReference>
<dbReference type="Pfam" id="PF13673">
    <property type="entry name" value="Acetyltransf_10"/>
    <property type="match status" value="1"/>
</dbReference>
<proteinExistence type="predicted"/>
<dbReference type="EMBL" id="JBHTLU010000013">
    <property type="protein sequence ID" value="MFD1220544.1"/>
    <property type="molecule type" value="Genomic_DNA"/>
</dbReference>
<evidence type="ECO:0000313" key="3">
    <source>
        <dbReference type="Proteomes" id="UP001597180"/>
    </source>
</evidence>
<protein>
    <submittedName>
        <fullName evidence="2">GNAT family N-acetyltransferase</fullName>
        <ecNumber evidence="2">2.3.-.-</ecNumber>
    </submittedName>
</protein>
<organism evidence="2 3">
    <name type="scientific">Paenibacillus vulneris</name>
    <dbReference type="NCBI Taxonomy" id="1133364"/>
    <lineage>
        <taxon>Bacteria</taxon>
        <taxon>Bacillati</taxon>
        <taxon>Bacillota</taxon>
        <taxon>Bacilli</taxon>
        <taxon>Bacillales</taxon>
        <taxon>Paenibacillaceae</taxon>
        <taxon>Paenibacillus</taxon>
    </lineage>
</organism>
<dbReference type="InterPro" id="IPR000182">
    <property type="entry name" value="GNAT_dom"/>
</dbReference>
<keyword evidence="2" id="KW-0808">Transferase</keyword>
<keyword evidence="3" id="KW-1185">Reference proteome</keyword>
<dbReference type="Proteomes" id="UP001597180">
    <property type="component" value="Unassembled WGS sequence"/>
</dbReference>
<dbReference type="Gene3D" id="3.40.630.30">
    <property type="match status" value="1"/>
</dbReference>
<dbReference type="RefSeq" id="WP_345587173.1">
    <property type="nucleotide sequence ID" value="NZ_BAABJG010000006.1"/>
</dbReference>
<evidence type="ECO:0000313" key="2">
    <source>
        <dbReference type="EMBL" id="MFD1220544.1"/>
    </source>
</evidence>
<comment type="caution">
    <text evidence="2">The sequence shown here is derived from an EMBL/GenBank/DDBJ whole genome shotgun (WGS) entry which is preliminary data.</text>
</comment>
<dbReference type="CDD" id="cd04301">
    <property type="entry name" value="NAT_SF"/>
    <property type="match status" value="1"/>
</dbReference>
<dbReference type="EC" id="2.3.-.-" evidence="2"/>